<proteinExistence type="predicted"/>
<dbReference type="InterPro" id="IPR004358">
    <property type="entry name" value="Sig_transdc_His_kin-like_C"/>
</dbReference>
<dbReference type="CDD" id="cd01949">
    <property type="entry name" value="GGDEF"/>
    <property type="match status" value="1"/>
</dbReference>
<name>A0A3P3VU25_9GAMM</name>
<dbReference type="PROSITE" id="PS50109">
    <property type="entry name" value="HIS_KIN"/>
    <property type="match status" value="1"/>
</dbReference>
<protein>
    <recommendedName>
        <fullName evidence="3">histidine kinase</fullName>
        <ecNumber evidence="3">2.7.13.3</ecNumber>
    </recommendedName>
</protein>
<evidence type="ECO:0000256" key="1">
    <source>
        <dbReference type="ARBA" id="ARBA00000085"/>
    </source>
</evidence>
<evidence type="ECO:0000256" key="2">
    <source>
        <dbReference type="ARBA" id="ARBA00001946"/>
    </source>
</evidence>
<dbReference type="Pfam" id="PF02518">
    <property type="entry name" value="HATPase_c"/>
    <property type="match status" value="1"/>
</dbReference>
<dbReference type="Proteomes" id="UP000280792">
    <property type="component" value="Unassembled WGS sequence"/>
</dbReference>
<feature type="modified residue" description="4-aspartylphosphate" evidence="5">
    <location>
        <position position="1178"/>
    </location>
</feature>
<dbReference type="Gene3D" id="3.30.70.270">
    <property type="match status" value="1"/>
</dbReference>
<dbReference type="SMART" id="SM00267">
    <property type="entry name" value="GGDEF"/>
    <property type="match status" value="1"/>
</dbReference>
<feature type="domain" description="Histidine kinase" evidence="7">
    <location>
        <begin position="846"/>
        <end position="1064"/>
    </location>
</feature>
<reference evidence="10 11" key="1">
    <citation type="submission" date="2018-08" db="EMBL/GenBank/DDBJ databases">
        <authorList>
            <person name="Khan S.A."/>
        </authorList>
    </citation>
    <scope>NUCLEOTIDE SEQUENCE [LARGE SCALE GENOMIC DNA]</scope>
    <source>
        <strain evidence="10 11">GTF-13</strain>
    </source>
</reference>
<comment type="catalytic activity">
    <reaction evidence="1">
        <text>ATP + protein L-histidine = ADP + protein N-phospho-L-histidine.</text>
        <dbReference type="EC" id="2.7.13.3"/>
    </reaction>
</comment>
<dbReference type="InterPro" id="IPR013658">
    <property type="entry name" value="SGL"/>
</dbReference>
<dbReference type="InterPro" id="IPR011110">
    <property type="entry name" value="Reg_prop"/>
</dbReference>
<dbReference type="PROSITE" id="PS50110">
    <property type="entry name" value="RESPONSE_REGULATORY"/>
    <property type="match status" value="1"/>
</dbReference>
<dbReference type="EMBL" id="QWEZ01000001">
    <property type="protein sequence ID" value="RRJ84263.1"/>
    <property type="molecule type" value="Genomic_DNA"/>
</dbReference>
<dbReference type="Pfam" id="PF07494">
    <property type="entry name" value="Reg_prop"/>
    <property type="match status" value="6"/>
</dbReference>
<dbReference type="InterPro" id="IPR029787">
    <property type="entry name" value="Nucleotide_cyclase"/>
</dbReference>
<dbReference type="CDD" id="cd00082">
    <property type="entry name" value="HisKA"/>
    <property type="match status" value="1"/>
</dbReference>
<dbReference type="SUPFAM" id="SSF50998">
    <property type="entry name" value="Quinoprotein alcohol dehydrogenase-like"/>
    <property type="match status" value="1"/>
</dbReference>
<feature type="signal peptide" evidence="6">
    <location>
        <begin position="1"/>
        <end position="28"/>
    </location>
</feature>
<dbReference type="Pfam" id="PF00072">
    <property type="entry name" value="Response_reg"/>
    <property type="match status" value="1"/>
</dbReference>
<dbReference type="PANTHER" id="PTHR43547">
    <property type="entry name" value="TWO-COMPONENT HISTIDINE KINASE"/>
    <property type="match status" value="1"/>
</dbReference>
<dbReference type="SUPFAM" id="SSF52172">
    <property type="entry name" value="CheY-like"/>
    <property type="match status" value="1"/>
</dbReference>
<evidence type="ECO:0000313" key="10">
    <source>
        <dbReference type="EMBL" id="RRJ84263.1"/>
    </source>
</evidence>
<keyword evidence="6" id="KW-0732">Signal</keyword>
<dbReference type="CDD" id="cd17574">
    <property type="entry name" value="REC_OmpR"/>
    <property type="match status" value="1"/>
</dbReference>
<dbReference type="Pfam" id="PF08450">
    <property type="entry name" value="SGL"/>
    <property type="match status" value="1"/>
</dbReference>
<dbReference type="InterPro" id="IPR003661">
    <property type="entry name" value="HisK_dim/P_dom"/>
</dbReference>
<dbReference type="PANTHER" id="PTHR43547:SF2">
    <property type="entry name" value="HYBRID SIGNAL TRANSDUCTION HISTIDINE KINASE C"/>
    <property type="match status" value="1"/>
</dbReference>
<feature type="domain" description="GGDEF" evidence="9">
    <location>
        <begin position="1326"/>
        <end position="1466"/>
    </location>
</feature>
<reference evidence="10 11" key="2">
    <citation type="submission" date="2018-12" db="EMBL/GenBank/DDBJ databases">
        <title>Simiduia agarivorans gen. nov., sp. nov., a marine, agarolytic bacterium isolated from shallow coastal water from Keelung, Taiwan.</title>
        <authorList>
            <person name="Shieh W.Y."/>
        </authorList>
    </citation>
    <scope>NUCLEOTIDE SEQUENCE [LARGE SCALE GENOMIC DNA]</scope>
    <source>
        <strain evidence="10 11">GTF-13</strain>
    </source>
</reference>
<dbReference type="GO" id="GO:0000155">
    <property type="term" value="F:phosphorelay sensor kinase activity"/>
    <property type="evidence" value="ECO:0007669"/>
    <property type="project" value="InterPro"/>
</dbReference>
<dbReference type="Pfam" id="PF07495">
    <property type="entry name" value="Y_Y_Y"/>
    <property type="match status" value="1"/>
</dbReference>
<dbReference type="InterPro" id="IPR001789">
    <property type="entry name" value="Sig_transdc_resp-reg_receiver"/>
</dbReference>
<evidence type="ECO:0000256" key="5">
    <source>
        <dbReference type="PROSITE-ProRule" id="PRU00169"/>
    </source>
</evidence>
<evidence type="ECO:0000313" key="11">
    <source>
        <dbReference type="Proteomes" id="UP000280792"/>
    </source>
</evidence>
<dbReference type="FunFam" id="2.60.40.10:FF:000791">
    <property type="entry name" value="Two-component system sensor histidine kinase/response regulator"/>
    <property type="match status" value="1"/>
</dbReference>
<evidence type="ECO:0000256" key="6">
    <source>
        <dbReference type="SAM" id="SignalP"/>
    </source>
</evidence>
<feature type="domain" description="Response regulatory" evidence="8">
    <location>
        <begin position="1128"/>
        <end position="1245"/>
    </location>
</feature>
<dbReference type="SMART" id="SM00388">
    <property type="entry name" value="HisKA"/>
    <property type="match status" value="1"/>
</dbReference>
<keyword evidence="4 5" id="KW-0597">Phosphoprotein</keyword>
<dbReference type="InterPro" id="IPR011006">
    <property type="entry name" value="CheY-like_superfamily"/>
</dbReference>
<dbReference type="PROSITE" id="PS50887">
    <property type="entry name" value="GGDEF"/>
    <property type="match status" value="1"/>
</dbReference>
<dbReference type="FunFam" id="3.30.70.270:FF:000001">
    <property type="entry name" value="Diguanylate cyclase domain protein"/>
    <property type="match status" value="1"/>
</dbReference>
<dbReference type="Gene3D" id="3.30.565.10">
    <property type="entry name" value="Histidine kinase-like ATPase, C-terminal domain"/>
    <property type="match status" value="1"/>
</dbReference>
<dbReference type="InterPro" id="IPR013783">
    <property type="entry name" value="Ig-like_fold"/>
</dbReference>
<dbReference type="Pfam" id="PF00512">
    <property type="entry name" value="HisKA"/>
    <property type="match status" value="1"/>
</dbReference>
<dbReference type="InterPro" id="IPR003594">
    <property type="entry name" value="HATPase_dom"/>
</dbReference>
<dbReference type="SUPFAM" id="SSF63829">
    <property type="entry name" value="Calcium-dependent phosphotriesterase"/>
    <property type="match status" value="2"/>
</dbReference>
<gene>
    <name evidence="10" type="ORF">D0544_03915</name>
</gene>
<dbReference type="InterPro" id="IPR000160">
    <property type="entry name" value="GGDEF_dom"/>
</dbReference>
<accession>A0A3P3VU25</accession>
<dbReference type="EC" id="2.7.13.3" evidence="3"/>
<dbReference type="CDD" id="cd16922">
    <property type="entry name" value="HATPase_EvgS-ArcB-TorS-like"/>
    <property type="match status" value="1"/>
</dbReference>
<dbReference type="Gene3D" id="2.130.10.10">
    <property type="entry name" value="YVTN repeat-like/Quinoprotein amine dehydrogenase"/>
    <property type="match status" value="2"/>
</dbReference>
<dbReference type="Gene3D" id="3.40.50.2300">
    <property type="match status" value="1"/>
</dbReference>
<organism evidence="10 11">
    <name type="scientific">Aestuariirhabdus litorea</name>
    <dbReference type="NCBI Taxonomy" id="2528527"/>
    <lineage>
        <taxon>Bacteria</taxon>
        <taxon>Pseudomonadati</taxon>
        <taxon>Pseudomonadota</taxon>
        <taxon>Gammaproteobacteria</taxon>
        <taxon>Oceanospirillales</taxon>
        <taxon>Aestuariirhabdaceae</taxon>
        <taxon>Aestuariirhabdus</taxon>
    </lineage>
</organism>
<sequence length="1507" mass="168274">MTRKRVHYSIVASFMLCLWTIFSLPAAASGPVSGNIRFSALGASDGLSQNTISAILQDSRGYLWFGTQDGLNRYDGLRFKVYQPREQVPFSLSDSFITALAEDHLGQIWVGTRTGLSRFDPDNGRFYHYASEQGLSNAQIETIYLGGDNRLWVGTRAGLNHYVPEQDRFVPISLNTGDGSQPDIRSLIEDAQGALWLGTDRGLYKLTDLGSGAISRVTYEAGGETTEAFEVHQLKAQNGSILLAAGQLGVLELLPEQARLRPYINQPLQGRDVKSLYLSAEDNSLWIGTDRGLFIWHGGLLDFLHSDLNSPHTLSNDHITQIYGDRSGVIWVGTLLGGVNKHVLAQQRFHYFHQRASRTPLFSNSLRSFYASSNGDLWIGTDNGLQRLNRSRDQIRGWQHEPDNPSSLSNNRIWALAGDEKSGVIWAGTASGGLNRLDLSTGKVTRLRHSPDNPNSLTSDKIRSLYLAPEGDLWIGTWGGGLNRYLPNGDFIHYGNKIDGADTLRDDRVTAILPAAEGQLWVGTMQGVHRFDPETGRASLLIGLDGQQLPDLRISSLRLDDQGRLWIGTRKGLGRYDPSSGELRHFGADRGLSNEVIYALEIARDGAVWVSTNRGLFRLNPGNEQFSRYTEADGLQADEFNTRASTVTSSGELVFGGISGFNLFNPNALQPNSVPPQLVLNDLRLFNRSVRIGDESELLSRSINSTRQITLNHRQSMISLEFAALHYVDPANNSYQYMLEGFDSQWINTDASRPFAAYTNLDSGEYRFRLRGANKDGASAEREFPLRLVVLPPPWRTWWAYLIYALLTISALAGYVLYQHRKLKQERAISRRLRELDSLKDEFLANTSHELRTPLNGIIGLADSMLDDQIADGMRSNLEMIVSSGRRLNDLVDNILTFAKAKSEGAQDQNAPLEAVDLGPIIREVVTLSRPLLSGKPVTLNATLPDTLSLVMGHESGLHQIFHNLVHNATKFTHQGSIEIRVSEADGRVRVEVCDSGIGISEDKHELVFEPFRQADGSTSREYGGTGLGLALTRQLAQQMGSEVELESRPGEGCCFSFELTASDRQQAQDPLDEDRPENAHMTTILAERVSAETPVDPESLPEEDALKRKILSSSGNIETLDPNKRFTILIVDDEPVNRQVLKNYLSGYNFKLIEAGGGEEALRLARQHAPVDLVLLDIMMPMISGYEVCKELRKLNPVNDLPILFLTAKSQVKDIVEGFAVGGNDYLTKPVAKYELQSRVQTHLQLLDINRDLEEKVKQRTAELLELNNSLQNAYKDLESIAQTDPLTGLFNRRYFTARIDQDVQLIDRHYDSLRKDTGKDPHNADIVFYMVDLDHFKAVNDTYGHAAGDTVLKRISEVLHEVLRESDYIVRWGGEEFLVVTRHTNRQFAPEMAERMRARIEGTQFVINDEGKTISRTCSIGYAAYPFAKQTPQGIGWSQVVDIADMALYAAKRSSRNAWVGVDCLAPSADNELFERLTDDPEQLQKRQQIAVKTSITDKVLFRWR</sequence>
<comment type="caution">
    <text evidence="10">The sequence shown here is derived from an EMBL/GenBank/DDBJ whole genome shotgun (WGS) entry which is preliminary data.</text>
</comment>
<feature type="chain" id="PRO_5018218473" description="histidine kinase" evidence="6">
    <location>
        <begin position="29"/>
        <end position="1507"/>
    </location>
</feature>
<dbReference type="NCBIfam" id="TIGR00254">
    <property type="entry name" value="GGDEF"/>
    <property type="match status" value="1"/>
</dbReference>
<dbReference type="RefSeq" id="WP_125014690.1">
    <property type="nucleotide sequence ID" value="NZ_QWEZ01000001.1"/>
</dbReference>
<dbReference type="SUPFAM" id="SSF55073">
    <property type="entry name" value="Nucleotide cyclase"/>
    <property type="match status" value="1"/>
</dbReference>
<dbReference type="PRINTS" id="PR00344">
    <property type="entry name" value="BCTRLSENSOR"/>
</dbReference>
<keyword evidence="11" id="KW-1185">Reference proteome</keyword>
<dbReference type="SMART" id="SM00448">
    <property type="entry name" value="REC"/>
    <property type="match status" value="1"/>
</dbReference>
<dbReference type="SUPFAM" id="SSF47384">
    <property type="entry name" value="Homodimeric domain of signal transducing histidine kinase"/>
    <property type="match status" value="1"/>
</dbReference>
<dbReference type="InterPro" id="IPR005467">
    <property type="entry name" value="His_kinase_dom"/>
</dbReference>
<evidence type="ECO:0000259" key="8">
    <source>
        <dbReference type="PROSITE" id="PS50110"/>
    </source>
</evidence>
<dbReference type="InterPro" id="IPR043128">
    <property type="entry name" value="Rev_trsase/Diguanyl_cyclase"/>
</dbReference>
<dbReference type="Gene3D" id="2.60.40.10">
    <property type="entry name" value="Immunoglobulins"/>
    <property type="match status" value="1"/>
</dbReference>
<dbReference type="SUPFAM" id="SSF55874">
    <property type="entry name" value="ATPase domain of HSP90 chaperone/DNA topoisomerase II/histidine kinase"/>
    <property type="match status" value="1"/>
</dbReference>
<dbReference type="InterPro" id="IPR036890">
    <property type="entry name" value="HATPase_C_sf"/>
</dbReference>
<comment type="cofactor">
    <cofactor evidence="2">
        <name>Mg(2+)</name>
        <dbReference type="ChEBI" id="CHEBI:18420"/>
    </cofactor>
</comment>
<dbReference type="InterPro" id="IPR011123">
    <property type="entry name" value="Y_Y_Y"/>
</dbReference>
<dbReference type="InterPro" id="IPR011047">
    <property type="entry name" value="Quinoprotein_ADH-like_sf"/>
</dbReference>
<dbReference type="Gene3D" id="1.10.287.130">
    <property type="match status" value="1"/>
</dbReference>
<dbReference type="Pfam" id="PF00990">
    <property type="entry name" value="GGDEF"/>
    <property type="match status" value="1"/>
</dbReference>
<dbReference type="SMART" id="SM00387">
    <property type="entry name" value="HATPase_c"/>
    <property type="match status" value="1"/>
</dbReference>
<dbReference type="InterPro" id="IPR015943">
    <property type="entry name" value="WD40/YVTN_repeat-like_dom_sf"/>
</dbReference>
<evidence type="ECO:0000256" key="3">
    <source>
        <dbReference type="ARBA" id="ARBA00012438"/>
    </source>
</evidence>
<evidence type="ECO:0000259" key="7">
    <source>
        <dbReference type="PROSITE" id="PS50109"/>
    </source>
</evidence>
<dbReference type="InterPro" id="IPR036097">
    <property type="entry name" value="HisK_dim/P_sf"/>
</dbReference>
<evidence type="ECO:0000259" key="9">
    <source>
        <dbReference type="PROSITE" id="PS50887"/>
    </source>
</evidence>
<evidence type="ECO:0000256" key="4">
    <source>
        <dbReference type="ARBA" id="ARBA00022553"/>
    </source>
</evidence>